<evidence type="ECO:0000256" key="6">
    <source>
        <dbReference type="HAMAP-Rule" id="MF_00476"/>
    </source>
</evidence>
<protein>
    <recommendedName>
        <fullName evidence="6">Putative nickel-responsive regulator</fullName>
    </recommendedName>
</protein>
<dbReference type="Gene3D" id="3.30.70.1150">
    <property type="entry name" value="ACT-like. Chain A, domain 2"/>
    <property type="match status" value="1"/>
</dbReference>
<feature type="binding site" evidence="6">
    <location>
        <position position="78"/>
    </location>
    <ligand>
        <name>Ni(2+)</name>
        <dbReference type="ChEBI" id="CHEBI:49786"/>
    </ligand>
</feature>
<dbReference type="EMBL" id="CP035108">
    <property type="protein sequence ID" value="QAR31931.1"/>
    <property type="molecule type" value="Genomic_DNA"/>
</dbReference>
<keyword evidence="5 6" id="KW-0804">Transcription</keyword>
<evidence type="ECO:0000256" key="1">
    <source>
        <dbReference type="ARBA" id="ARBA00022596"/>
    </source>
</evidence>
<dbReference type="InterPro" id="IPR022988">
    <property type="entry name" value="Ni_resp_reg_NikR"/>
</dbReference>
<proteinExistence type="inferred from homology"/>
<dbReference type="Pfam" id="PF08753">
    <property type="entry name" value="NikR_C"/>
    <property type="match status" value="1"/>
</dbReference>
<accession>A0A410JV51</accession>
<dbReference type="NCBIfam" id="NF002169">
    <property type="entry name" value="PRK01002.1"/>
    <property type="match status" value="1"/>
</dbReference>
<dbReference type="SUPFAM" id="SSF55021">
    <property type="entry name" value="ACT-like"/>
    <property type="match status" value="1"/>
</dbReference>
<dbReference type="CDD" id="cd22231">
    <property type="entry name" value="RHH_NikR_HicB-like"/>
    <property type="match status" value="1"/>
</dbReference>
<feature type="binding site" evidence="6">
    <location>
        <position position="97"/>
    </location>
    <ligand>
        <name>Ni(2+)</name>
        <dbReference type="ChEBI" id="CHEBI:49786"/>
    </ligand>
</feature>
<dbReference type="InterPro" id="IPR014864">
    <property type="entry name" value="TF_NikR_Ni-bd_C"/>
</dbReference>
<evidence type="ECO:0000256" key="4">
    <source>
        <dbReference type="ARBA" id="ARBA00023125"/>
    </source>
</evidence>
<dbReference type="GO" id="GO:0003700">
    <property type="term" value="F:DNA-binding transcription factor activity"/>
    <property type="evidence" value="ECO:0007669"/>
    <property type="project" value="UniProtKB-UniRule"/>
</dbReference>
<dbReference type="GO" id="GO:0016151">
    <property type="term" value="F:nickel cation binding"/>
    <property type="evidence" value="ECO:0007669"/>
    <property type="project" value="UniProtKB-UniRule"/>
</dbReference>
<feature type="binding site" evidence="6">
    <location>
        <position position="91"/>
    </location>
    <ligand>
        <name>Ni(2+)</name>
        <dbReference type="ChEBI" id="CHEBI:49786"/>
    </ligand>
</feature>
<dbReference type="HAMAP" id="MF_00476">
    <property type="entry name" value="NikR"/>
    <property type="match status" value="1"/>
</dbReference>
<evidence type="ECO:0000256" key="3">
    <source>
        <dbReference type="ARBA" id="ARBA00023015"/>
    </source>
</evidence>
<dbReference type="GO" id="GO:0010045">
    <property type="term" value="P:response to nickel cation"/>
    <property type="evidence" value="ECO:0007669"/>
    <property type="project" value="InterPro"/>
</dbReference>
<evidence type="ECO:0000313" key="8">
    <source>
        <dbReference type="EMBL" id="QAR31931.1"/>
    </source>
</evidence>
<dbReference type="Gene3D" id="1.10.1220.10">
    <property type="entry name" value="Met repressor-like"/>
    <property type="match status" value="1"/>
</dbReference>
<keyword evidence="9" id="KW-1185">Reference proteome</keyword>
<evidence type="ECO:0000256" key="5">
    <source>
        <dbReference type="ARBA" id="ARBA00023163"/>
    </source>
</evidence>
<dbReference type="PANTHER" id="PTHR34719">
    <property type="entry name" value="NICKEL-RESPONSIVE REGULATOR"/>
    <property type="match status" value="1"/>
</dbReference>
<dbReference type="InterPro" id="IPR013321">
    <property type="entry name" value="Arc_rbn_hlx_hlx"/>
</dbReference>
<dbReference type="InterPro" id="IPR027271">
    <property type="entry name" value="Acetolactate_synth/TF_NikR_C"/>
</dbReference>
<gene>
    <name evidence="8" type="primary">nikR</name>
    <name evidence="8" type="ORF">EP073_00490</name>
</gene>
<organism evidence="8 9">
    <name type="scientific">Geovibrio thiophilus</name>
    <dbReference type="NCBI Taxonomy" id="139438"/>
    <lineage>
        <taxon>Bacteria</taxon>
        <taxon>Pseudomonadati</taxon>
        <taxon>Deferribacterota</taxon>
        <taxon>Deferribacteres</taxon>
        <taxon>Deferribacterales</taxon>
        <taxon>Geovibrionaceae</taxon>
        <taxon>Geovibrio</taxon>
    </lineage>
</organism>
<dbReference type="NCBIfam" id="NF003381">
    <property type="entry name" value="PRK04460.1"/>
    <property type="match status" value="1"/>
</dbReference>
<keyword evidence="4 6" id="KW-0238">DNA-binding</keyword>
<evidence type="ECO:0000259" key="7">
    <source>
        <dbReference type="Pfam" id="PF08753"/>
    </source>
</evidence>
<comment type="cofactor">
    <cofactor evidence="6">
        <name>Ni(2+)</name>
        <dbReference type="ChEBI" id="CHEBI:49786"/>
    </cofactor>
    <text evidence="6">Binds 1 nickel ion per subunit.</text>
</comment>
<keyword evidence="2 6" id="KW-0479">Metal-binding</keyword>
<dbReference type="SUPFAM" id="SSF47598">
    <property type="entry name" value="Ribbon-helix-helix"/>
    <property type="match status" value="1"/>
</dbReference>
<dbReference type="PANTHER" id="PTHR34719:SF2">
    <property type="entry name" value="NICKEL-RESPONSIVE REGULATOR"/>
    <property type="match status" value="1"/>
</dbReference>
<name>A0A410JV51_9BACT</name>
<dbReference type="InterPro" id="IPR010985">
    <property type="entry name" value="Ribbon_hlx_hlx"/>
</dbReference>
<sequence length="134" mass="14955">MAEIARFGVSLDKDLLSEFDRKIAEEGYETRSKAVGDLLKEYVIEKEFASGGNVAGAVTILYDHHNRDLLSSLMDIQHDYHDSVISIQHIHLDHDNCLEILAVRGNGNSIKKLYSSLKTMKGVKHTSINITGTK</sequence>
<dbReference type="InterPro" id="IPR050192">
    <property type="entry name" value="CopG/NikR_regulator"/>
</dbReference>
<dbReference type="NCBIfam" id="NF001884">
    <property type="entry name" value="PRK00630.1"/>
    <property type="match status" value="1"/>
</dbReference>
<evidence type="ECO:0000313" key="9">
    <source>
        <dbReference type="Proteomes" id="UP000287502"/>
    </source>
</evidence>
<dbReference type="Proteomes" id="UP000287502">
    <property type="component" value="Chromosome"/>
</dbReference>
<reference evidence="8 9" key="1">
    <citation type="submission" date="2019-01" db="EMBL/GenBank/DDBJ databases">
        <title>Geovibrio thiophilus DSM 11263, complete genome.</title>
        <authorList>
            <person name="Spring S."/>
            <person name="Bunk B."/>
            <person name="Sproer C."/>
        </authorList>
    </citation>
    <scope>NUCLEOTIDE SEQUENCE [LARGE SCALE GENOMIC DNA]</scope>
    <source>
        <strain evidence="8 9">DSM 11263</strain>
    </source>
</reference>
<evidence type="ECO:0000256" key="2">
    <source>
        <dbReference type="ARBA" id="ARBA00022723"/>
    </source>
</evidence>
<keyword evidence="3 6" id="KW-0805">Transcription regulation</keyword>
<feature type="binding site" evidence="6">
    <location>
        <position position="89"/>
    </location>
    <ligand>
        <name>Ni(2+)</name>
        <dbReference type="ChEBI" id="CHEBI:49786"/>
    </ligand>
</feature>
<dbReference type="KEGG" id="gtl:EP073_00490"/>
<dbReference type="GO" id="GO:0003677">
    <property type="term" value="F:DNA binding"/>
    <property type="evidence" value="ECO:0007669"/>
    <property type="project" value="UniProtKB-KW"/>
</dbReference>
<comment type="function">
    <text evidence="6">Transcriptional regulator.</text>
</comment>
<dbReference type="AlphaFoldDB" id="A0A410JV51"/>
<feature type="domain" description="Transcription factor NikR nickel binding C-terminal" evidence="7">
    <location>
        <begin position="55"/>
        <end position="130"/>
    </location>
</feature>
<dbReference type="OrthoDB" id="9806294at2"/>
<dbReference type="RefSeq" id="WP_128465218.1">
    <property type="nucleotide sequence ID" value="NZ_CP035108.1"/>
</dbReference>
<comment type="similarity">
    <text evidence="6">Belongs to the transcriptional regulatory CopG/NikR family.</text>
</comment>
<keyword evidence="1 6" id="KW-0533">Nickel</keyword>
<dbReference type="NCBIfam" id="NF002815">
    <property type="entry name" value="PRK02967.1"/>
    <property type="match status" value="1"/>
</dbReference>
<dbReference type="InterPro" id="IPR045865">
    <property type="entry name" value="ACT-like_dom_sf"/>
</dbReference>